<protein>
    <recommendedName>
        <fullName evidence="5">Eukaryotic translation initiation factor 6</fullName>
        <shortName evidence="5">eIF-6</shortName>
    </recommendedName>
</protein>
<feature type="domain" description="FUZ/MON1/HPS1 second Longin" evidence="8">
    <location>
        <begin position="533"/>
        <end position="619"/>
    </location>
</feature>
<keyword evidence="5" id="KW-0690">Ribosome biogenesis</keyword>
<dbReference type="InterPro" id="IPR043972">
    <property type="entry name" value="FUZ/MON1/HPS1_longin_1"/>
</dbReference>
<keyword evidence="4 5" id="KW-0539">Nucleus</keyword>
<dbReference type="Pfam" id="PF01912">
    <property type="entry name" value="eIF-6"/>
    <property type="match status" value="1"/>
</dbReference>
<dbReference type="InterPro" id="IPR043971">
    <property type="entry name" value="FUZ/MON1/HPS1_longin_2"/>
</dbReference>
<evidence type="ECO:0000256" key="4">
    <source>
        <dbReference type="ARBA" id="ARBA00023242"/>
    </source>
</evidence>
<dbReference type="Gene3D" id="3.75.10.10">
    <property type="entry name" value="L-arginine/glycine Amidinotransferase, Chain A"/>
    <property type="match status" value="1"/>
</dbReference>
<dbReference type="Pfam" id="PF19036">
    <property type="entry name" value="Fuz_longin_1"/>
    <property type="match status" value="1"/>
</dbReference>
<feature type="region of interest" description="Disordered" evidence="6">
    <location>
        <begin position="261"/>
        <end position="308"/>
    </location>
</feature>
<dbReference type="GO" id="GO:0042273">
    <property type="term" value="P:ribosomal large subunit biogenesis"/>
    <property type="evidence" value="ECO:0007669"/>
    <property type="project" value="UniProtKB-UniRule"/>
</dbReference>
<keyword evidence="1 5" id="KW-0963">Cytoplasm</keyword>
<reference evidence="9 10" key="1">
    <citation type="journal article" date="2020" name="G3 (Bethesda)">
        <title>Improved Reference Genome for Cyclotella cryptica CCMP332, a Model for Cell Wall Morphogenesis, Salinity Adaptation, and Lipid Production in Diatoms (Bacillariophyta).</title>
        <authorList>
            <person name="Roberts W.R."/>
            <person name="Downey K.M."/>
            <person name="Ruck E.C."/>
            <person name="Traller J.C."/>
            <person name="Alverson A.J."/>
        </authorList>
    </citation>
    <scope>NUCLEOTIDE SEQUENCE [LARGE SCALE GENOMIC DNA]</scope>
    <source>
        <strain evidence="9 10">CCMP332</strain>
    </source>
</reference>
<feature type="compositionally biased region" description="Polar residues" evidence="6">
    <location>
        <begin position="725"/>
        <end position="735"/>
    </location>
</feature>
<feature type="domain" description="FUZ/MON1/HPS1 first Longin" evidence="7">
    <location>
        <begin position="428"/>
        <end position="473"/>
    </location>
</feature>
<dbReference type="GO" id="GO:0003743">
    <property type="term" value="F:translation initiation factor activity"/>
    <property type="evidence" value="ECO:0007669"/>
    <property type="project" value="UniProtKB-UniRule"/>
</dbReference>
<dbReference type="FunFam" id="3.75.10.10:FF:000001">
    <property type="entry name" value="Eukaryotic translation initiation factor 6"/>
    <property type="match status" value="1"/>
</dbReference>
<dbReference type="GO" id="GO:0005730">
    <property type="term" value="C:nucleolus"/>
    <property type="evidence" value="ECO:0007669"/>
    <property type="project" value="UniProtKB-SubCell"/>
</dbReference>
<evidence type="ECO:0000256" key="2">
    <source>
        <dbReference type="ARBA" id="ARBA00022540"/>
    </source>
</evidence>
<accession>A0ABD3Q331</accession>
<dbReference type="InterPro" id="IPR002769">
    <property type="entry name" value="eIF6"/>
</dbReference>
<dbReference type="AlphaFoldDB" id="A0ABD3Q331"/>
<evidence type="ECO:0000313" key="10">
    <source>
        <dbReference type="Proteomes" id="UP001516023"/>
    </source>
</evidence>
<dbReference type="NCBIfam" id="TIGR00323">
    <property type="entry name" value="eIF-6"/>
    <property type="match status" value="1"/>
</dbReference>
<evidence type="ECO:0000256" key="3">
    <source>
        <dbReference type="ARBA" id="ARBA00022917"/>
    </source>
</evidence>
<keyword evidence="3 5" id="KW-0648">Protein biosynthesis</keyword>
<keyword evidence="10" id="KW-1185">Reference proteome</keyword>
<evidence type="ECO:0000259" key="8">
    <source>
        <dbReference type="Pfam" id="PF19037"/>
    </source>
</evidence>
<evidence type="ECO:0000256" key="5">
    <source>
        <dbReference type="HAMAP-Rule" id="MF_03132"/>
    </source>
</evidence>
<dbReference type="GO" id="GO:0043023">
    <property type="term" value="F:ribosomal large subunit binding"/>
    <property type="evidence" value="ECO:0007669"/>
    <property type="project" value="UniProtKB-UniRule"/>
</dbReference>
<feature type="compositionally biased region" description="Polar residues" evidence="6">
    <location>
        <begin position="269"/>
        <end position="300"/>
    </location>
</feature>
<comment type="function">
    <text evidence="5">Binds to the 60S ribosomal subunit and prevents its association with the 40S ribosomal subunit to form the 80S initiation complex in the cytoplasm. May also be involved in ribosome biogenesis.</text>
</comment>
<evidence type="ECO:0000256" key="6">
    <source>
        <dbReference type="SAM" id="MobiDB-lite"/>
    </source>
</evidence>
<evidence type="ECO:0000313" key="9">
    <source>
        <dbReference type="EMBL" id="KAL3794585.1"/>
    </source>
</evidence>
<keyword evidence="2 5" id="KW-0396">Initiation factor</keyword>
<dbReference type="GO" id="GO:0042256">
    <property type="term" value="P:cytosolic ribosome assembly"/>
    <property type="evidence" value="ECO:0007669"/>
    <property type="project" value="UniProtKB-UniRule"/>
</dbReference>
<dbReference type="Pfam" id="PF19037">
    <property type="entry name" value="Fuz_longin_2"/>
    <property type="match status" value="1"/>
</dbReference>
<dbReference type="EMBL" id="JABMIG020000079">
    <property type="protein sequence ID" value="KAL3794585.1"/>
    <property type="molecule type" value="Genomic_DNA"/>
</dbReference>
<dbReference type="PANTHER" id="PTHR10784">
    <property type="entry name" value="TRANSLATION INITIATION FACTOR 6"/>
    <property type="match status" value="1"/>
</dbReference>
<dbReference type="Proteomes" id="UP001516023">
    <property type="component" value="Unassembled WGS sequence"/>
</dbReference>
<dbReference type="SUPFAM" id="SSF55909">
    <property type="entry name" value="Pentein"/>
    <property type="match status" value="1"/>
</dbReference>
<evidence type="ECO:0000256" key="1">
    <source>
        <dbReference type="ARBA" id="ARBA00022490"/>
    </source>
</evidence>
<dbReference type="GO" id="GO:0005737">
    <property type="term" value="C:cytoplasm"/>
    <property type="evidence" value="ECO:0007669"/>
    <property type="project" value="UniProtKB-SubCell"/>
</dbReference>
<proteinExistence type="inferred from homology"/>
<dbReference type="CDD" id="cd00527">
    <property type="entry name" value="IF6"/>
    <property type="match status" value="1"/>
</dbReference>
<evidence type="ECO:0000259" key="7">
    <source>
        <dbReference type="Pfam" id="PF19036"/>
    </source>
</evidence>
<comment type="subunit">
    <text evidence="5">Monomer. Associates with the 60S ribosomal subunit.</text>
</comment>
<comment type="subcellular location">
    <subcellularLocation>
        <location evidence="5">Cytoplasm</location>
    </subcellularLocation>
    <subcellularLocation>
        <location evidence="5">Nucleus</location>
        <location evidence="5">Nucleolus</location>
    </subcellularLocation>
    <text evidence="5">Shuttles between cytoplasm and nucleus/nucleolus.</text>
</comment>
<dbReference type="SMART" id="SM00654">
    <property type="entry name" value="eIF6"/>
    <property type="match status" value="1"/>
</dbReference>
<feature type="region of interest" description="Disordered" evidence="6">
    <location>
        <begin position="671"/>
        <end position="735"/>
    </location>
</feature>
<organism evidence="9 10">
    <name type="scientific">Cyclotella cryptica</name>
    <dbReference type="NCBI Taxonomy" id="29204"/>
    <lineage>
        <taxon>Eukaryota</taxon>
        <taxon>Sar</taxon>
        <taxon>Stramenopiles</taxon>
        <taxon>Ochrophyta</taxon>
        <taxon>Bacillariophyta</taxon>
        <taxon>Coscinodiscophyceae</taxon>
        <taxon>Thalassiosirophycidae</taxon>
        <taxon>Stephanodiscales</taxon>
        <taxon>Stephanodiscaceae</taxon>
        <taxon>Cyclotella</taxon>
    </lineage>
</organism>
<gene>
    <name evidence="5" type="primary">EIF6</name>
    <name evidence="9" type="ORF">HJC23_008041</name>
</gene>
<dbReference type="HAMAP" id="MF_00032">
    <property type="entry name" value="eIF_6"/>
    <property type="match status" value="1"/>
</dbReference>
<comment type="caution">
    <text evidence="9">The sequence shown here is derived from an EMBL/GenBank/DDBJ whole genome shotgun (WGS) entry which is preliminary data.</text>
</comment>
<feature type="compositionally biased region" description="Basic and acidic residues" evidence="6">
    <location>
        <begin position="690"/>
        <end position="704"/>
    </location>
</feature>
<comment type="similarity">
    <text evidence="5">Belongs to the eIF-6 family.</text>
</comment>
<name>A0ABD3Q331_9STRA</name>
<sequence>MATRASFENTNEIGVFASLTNAYCLTGINRSENFYSLFESSLSQHIPVIHATVAGCRFVGRTTVGNRRGLLVPSTATDVELAHLRNSLPDSVVVQRVEERLSALGNIISCNDHVALVHPDVDRETEDVIGDVLGVEVFRQIVGGQALVGSYCKFTNLGGMVHPRTTVEDIEELSSLLQVPLVAGTVNRGSDVLGVDSLSMIGRHLWDWIQRWILPDLTVHQGDHRDLRHVGLCQSRSLPEPNKNTTPKRYDDSLSIMVQHSRNTKDSDSGLQLTASASDRSKGHGTSSPNCAQNNTSNMQRRSRGPNVLVMSGAGKPIFVRYGARDYVRWSCGDLDNSSRQDSLDDIQEEADEEDWAMACSLVQAIRANVMSFGLYNGSESDSTPLGDIQSIQAGRTLIVFMNTEALTLVAITNRYNHDGNAVEGKHSDKYTETEAWLRLQLEYVYAQVIFTLTNQVNAIFQRSPSYDLRSMMGPNVNASLRNLLDRFDPVETDNTGDVDTGSAGNSFHGHGSAHVESVITEKNRNSRVEDPLFALLMIGTRLVTLIQPSSPSSQLHTSDLHLILTFVGLQPGLLTNELWFPICLPRFDASGFLYAFTSCLDPRGTGLSIVLISANNSTEQFEAFRSAAMSVRKSLGLPPVKSSVLRIYDSASSVSSSVITPVVGNRARIRPSEDDTLTASSGYSEESDPEKRFDDTAWKRKDADGDDYSSGNVDNDGKGRDTRTSTSHVDSKVSTYQDERIYTPEESSSEGPLVHALKVALSPKQSEEMMSHYLRLASAVHFVFRCEIFINPRNDSSPGGMLSQCFGPLMGFPFIDPSSQRHVWNIYQRLSLRLRLGSSTVEATMDAFDMIADGHDHSNIDSRGISRDCPMQCLLESPPCVHGVTYVQENNEWLYVGLNGRFFELYATLPGNIAPKTGTAYCARLVRTLMGDERTLFLSNPLTWES</sequence>